<protein>
    <submittedName>
        <fullName evidence="1">Uncharacterized protein</fullName>
    </submittedName>
</protein>
<dbReference type="Proteomes" id="UP001358586">
    <property type="component" value="Chromosome 5"/>
</dbReference>
<evidence type="ECO:0000313" key="2">
    <source>
        <dbReference type="Proteomes" id="UP001358586"/>
    </source>
</evidence>
<sequence length="68" mass="7695">MKLTLEKLTTSSNKLDDILVDRRRDQGRGGLGFVDKETSFKEVGQRSRLVLVKPFKKNVLPHKVQVSG</sequence>
<reference evidence="1 2" key="1">
    <citation type="submission" date="2023-03" db="EMBL/GenBank/DDBJ databases">
        <title>WGS of Gossypium arboreum.</title>
        <authorList>
            <person name="Yu D."/>
        </authorList>
    </citation>
    <scope>NUCLEOTIDE SEQUENCE [LARGE SCALE GENOMIC DNA]</scope>
    <source>
        <tissue evidence="1">Leaf</tissue>
    </source>
</reference>
<comment type="caution">
    <text evidence="1">The sequence shown here is derived from an EMBL/GenBank/DDBJ whole genome shotgun (WGS) entry which is preliminary data.</text>
</comment>
<accession>A0ABR0Q5E1</accession>
<keyword evidence="2" id="KW-1185">Reference proteome</keyword>
<gene>
    <name evidence="1" type="ORF">PVK06_018284</name>
</gene>
<name>A0ABR0Q5E1_GOSAR</name>
<proteinExistence type="predicted"/>
<dbReference type="EMBL" id="JARKNE010000005">
    <property type="protein sequence ID" value="KAK5834406.1"/>
    <property type="molecule type" value="Genomic_DNA"/>
</dbReference>
<organism evidence="1 2">
    <name type="scientific">Gossypium arboreum</name>
    <name type="common">Tree cotton</name>
    <name type="synonym">Gossypium nanking</name>
    <dbReference type="NCBI Taxonomy" id="29729"/>
    <lineage>
        <taxon>Eukaryota</taxon>
        <taxon>Viridiplantae</taxon>
        <taxon>Streptophyta</taxon>
        <taxon>Embryophyta</taxon>
        <taxon>Tracheophyta</taxon>
        <taxon>Spermatophyta</taxon>
        <taxon>Magnoliopsida</taxon>
        <taxon>eudicotyledons</taxon>
        <taxon>Gunneridae</taxon>
        <taxon>Pentapetalae</taxon>
        <taxon>rosids</taxon>
        <taxon>malvids</taxon>
        <taxon>Malvales</taxon>
        <taxon>Malvaceae</taxon>
        <taxon>Malvoideae</taxon>
        <taxon>Gossypium</taxon>
    </lineage>
</organism>
<evidence type="ECO:0000313" key="1">
    <source>
        <dbReference type="EMBL" id="KAK5834406.1"/>
    </source>
</evidence>